<feature type="transmembrane region" description="Helical" evidence="6">
    <location>
        <begin position="443"/>
        <end position="464"/>
    </location>
</feature>
<keyword evidence="3 6" id="KW-0812">Transmembrane</keyword>
<dbReference type="EMBL" id="JFFI01002290">
    <property type="protein sequence ID" value="KXH38287.1"/>
    <property type="molecule type" value="Genomic_DNA"/>
</dbReference>
<dbReference type="GO" id="GO:0005351">
    <property type="term" value="F:carbohydrate:proton symporter activity"/>
    <property type="evidence" value="ECO:0007669"/>
    <property type="project" value="TreeGrafter"/>
</dbReference>
<comment type="similarity">
    <text evidence="2">Belongs to the major facilitator superfamily. Sugar transporter (TC 2.A.1.1) family.</text>
</comment>
<dbReference type="GO" id="GO:0016020">
    <property type="term" value="C:membrane"/>
    <property type="evidence" value="ECO:0007669"/>
    <property type="project" value="UniProtKB-SubCell"/>
</dbReference>
<dbReference type="InterPro" id="IPR020846">
    <property type="entry name" value="MFS_dom"/>
</dbReference>
<dbReference type="InterPro" id="IPR005829">
    <property type="entry name" value="Sugar_transporter_CS"/>
</dbReference>
<keyword evidence="9" id="KW-1185">Reference proteome</keyword>
<dbReference type="AlphaFoldDB" id="A0A135SR60"/>
<keyword evidence="5 6" id="KW-0472">Membrane</keyword>
<feature type="transmembrane region" description="Helical" evidence="6">
    <location>
        <begin position="308"/>
        <end position="331"/>
    </location>
</feature>
<dbReference type="FunFam" id="1.20.1250.20:FF:000078">
    <property type="entry name" value="MFS maltose transporter, putative"/>
    <property type="match status" value="1"/>
</dbReference>
<evidence type="ECO:0000313" key="8">
    <source>
        <dbReference type="EMBL" id="KXH38287.1"/>
    </source>
</evidence>
<evidence type="ECO:0000256" key="6">
    <source>
        <dbReference type="SAM" id="Phobius"/>
    </source>
</evidence>
<sequence>MVNYDDGYAADKVDSQHDAKHLEVSADSQLALAADFEDHEMGIWKSFVRYPWACAWCVYACWTIILLSFDVQAAGAVVGIPEFRKDFGYEFNGDYVLPAIWQSAFSGAPIATAVISSIASAELADHIGRKKVLALALVISFIAVAIEFIATTNPVFFAGKLLNGLMVGAVGTIMVSYIGEITPLALRGIFTCGVGVAYGIGLLVAFVVINYTSTVESRWAYRTVFCCQFGFAGVSAILWPFMPESPWWLVSKGKKDEALKSLGRLGHSGNEGRAKLALIERTLNEVKAETDGVTYLECFKKSNLRRTIISIMPLCIQSFSGIAFVASYFTFDYLDYLQPAGYSTSMSYQLQIAQPVLSIVGNLMAAAVIDRVGRGNLTFYGLAILTVFLLITGGLGTGTSQPMIKGTVAFILIYSWWYNVSIGSTAFSLLAEVSTSRLRAKTVAIGYASQNSINVMWQFVIPYMFNPDKANLGAKIAFIFGGLCLFSLAYLWLFQPETGGRSYEELYEMFAKSVQARKFKSYKTTVQLRNETAAHDGSH</sequence>
<feature type="transmembrane region" description="Helical" evidence="6">
    <location>
        <begin position="476"/>
        <end position="494"/>
    </location>
</feature>
<organism evidence="8 9">
    <name type="scientific">Colletotrichum salicis</name>
    <dbReference type="NCBI Taxonomy" id="1209931"/>
    <lineage>
        <taxon>Eukaryota</taxon>
        <taxon>Fungi</taxon>
        <taxon>Dikarya</taxon>
        <taxon>Ascomycota</taxon>
        <taxon>Pezizomycotina</taxon>
        <taxon>Sordariomycetes</taxon>
        <taxon>Hypocreomycetidae</taxon>
        <taxon>Glomerellales</taxon>
        <taxon>Glomerellaceae</taxon>
        <taxon>Colletotrichum</taxon>
        <taxon>Colletotrichum acutatum species complex</taxon>
    </lineage>
</organism>
<dbReference type="Gene3D" id="1.20.1250.20">
    <property type="entry name" value="MFS general substrate transporter like domains"/>
    <property type="match status" value="1"/>
</dbReference>
<feature type="transmembrane region" description="Helical" evidence="6">
    <location>
        <begin position="189"/>
        <end position="213"/>
    </location>
</feature>
<dbReference type="PANTHER" id="PTHR48022">
    <property type="entry name" value="PLASTIDIC GLUCOSE TRANSPORTER 4"/>
    <property type="match status" value="1"/>
</dbReference>
<name>A0A135SR60_9PEZI</name>
<comment type="subcellular location">
    <subcellularLocation>
        <location evidence="1">Membrane</location>
        <topology evidence="1">Multi-pass membrane protein</topology>
    </subcellularLocation>
</comment>
<feature type="transmembrane region" description="Helical" evidence="6">
    <location>
        <begin position="377"/>
        <end position="396"/>
    </location>
</feature>
<feature type="transmembrane region" description="Helical" evidence="6">
    <location>
        <begin position="53"/>
        <end position="80"/>
    </location>
</feature>
<evidence type="ECO:0000256" key="1">
    <source>
        <dbReference type="ARBA" id="ARBA00004141"/>
    </source>
</evidence>
<reference evidence="8 9" key="1">
    <citation type="submission" date="2014-02" db="EMBL/GenBank/DDBJ databases">
        <title>The genome sequence of Colletotrichum salicis CBS 607.94.</title>
        <authorList>
            <person name="Baroncelli R."/>
            <person name="Thon M.R."/>
        </authorList>
    </citation>
    <scope>NUCLEOTIDE SEQUENCE [LARGE SCALE GENOMIC DNA]</scope>
    <source>
        <strain evidence="8 9">CBS 607.94</strain>
    </source>
</reference>
<evidence type="ECO:0000313" key="9">
    <source>
        <dbReference type="Proteomes" id="UP000070121"/>
    </source>
</evidence>
<proteinExistence type="inferred from homology"/>
<comment type="caution">
    <text evidence="8">The sequence shown here is derived from an EMBL/GenBank/DDBJ whole genome shotgun (WGS) entry which is preliminary data.</text>
</comment>
<gene>
    <name evidence="8" type="ORF">CSAL01_00163</name>
</gene>
<accession>A0A135SR60</accession>
<dbReference type="PROSITE" id="PS00216">
    <property type="entry name" value="SUGAR_TRANSPORT_1"/>
    <property type="match status" value="1"/>
</dbReference>
<dbReference type="InterPro" id="IPR050360">
    <property type="entry name" value="MFS_Sugar_Transporters"/>
</dbReference>
<dbReference type="Proteomes" id="UP000070121">
    <property type="component" value="Unassembled WGS sequence"/>
</dbReference>
<dbReference type="InterPro" id="IPR036259">
    <property type="entry name" value="MFS_trans_sf"/>
</dbReference>
<protein>
    <submittedName>
        <fullName evidence="8">Maltose permease MAL31</fullName>
    </submittedName>
</protein>
<keyword evidence="4 6" id="KW-1133">Transmembrane helix</keyword>
<dbReference type="PROSITE" id="PS50850">
    <property type="entry name" value="MFS"/>
    <property type="match status" value="1"/>
</dbReference>
<feature type="transmembrane region" description="Helical" evidence="6">
    <location>
        <begin position="132"/>
        <end position="150"/>
    </location>
</feature>
<dbReference type="PANTHER" id="PTHR48022:SF22">
    <property type="entry name" value="MAJOR FACILITATOR SUPERFAMILY (MFS) PROFILE DOMAIN-CONTAINING PROTEIN"/>
    <property type="match status" value="1"/>
</dbReference>
<feature type="domain" description="Major facilitator superfamily (MFS) profile" evidence="7">
    <location>
        <begin position="56"/>
        <end position="499"/>
    </location>
</feature>
<evidence type="ECO:0000259" key="7">
    <source>
        <dbReference type="PROSITE" id="PS50850"/>
    </source>
</evidence>
<evidence type="ECO:0000256" key="5">
    <source>
        <dbReference type="ARBA" id="ARBA00023136"/>
    </source>
</evidence>
<dbReference type="Pfam" id="PF00083">
    <property type="entry name" value="Sugar_tr"/>
    <property type="match status" value="1"/>
</dbReference>
<dbReference type="OrthoDB" id="6612291at2759"/>
<feature type="transmembrane region" description="Helical" evidence="6">
    <location>
        <begin position="351"/>
        <end position="370"/>
    </location>
</feature>
<evidence type="ECO:0000256" key="4">
    <source>
        <dbReference type="ARBA" id="ARBA00022989"/>
    </source>
</evidence>
<feature type="transmembrane region" description="Helical" evidence="6">
    <location>
        <begin position="408"/>
        <end position="431"/>
    </location>
</feature>
<evidence type="ECO:0000256" key="3">
    <source>
        <dbReference type="ARBA" id="ARBA00022692"/>
    </source>
</evidence>
<feature type="transmembrane region" description="Helical" evidence="6">
    <location>
        <begin position="156"/>
        <end position="177"/>
    </location>
</feature>
<evidence type="ECO:0000256" key="2">
    <source>
        <dbReference type="ARBA" id="ARBA00010992"/>
    </source>
</evidence>
<feature type="transmembrane region" description="Helical" evidence="6">
    <location>
        <begin position="100"/>
        <end position="120"/>
    </location>
</feature>
<feature type="transmembrane region" description="Helical" evidence="6">
    <location>
        <begin position="219"/>
        <end position="242"/>
    </location>
</feature>
<dbReference type="InterPro" id="IPR005828">
    <property type="entry name" value="MFS_sugar_transport-like"/>
</dbReference>
<dbReference type="PROSITE" id="PS00217">
    <property type="entry name" value="SUGAR_TRANSPORT_2"/>
    <property type="match status" value="1"/>
</dbReference>
<dbReference type="SUPFAM" id="SSF103473">
    <property type="entry name" value="MFS general substrate transporter"/>
    <property type="match status" value="1"/>
</dbReference>